<dbReference type="EMBL" id="FP103042">
    <property type="protein sequence ID" value="CAX22855.1"/>
    <property type="molecule type" value="Genomic_DNA"/>
</dbReference>
<evidence type="ECO:0000313" key="3">
    <source>
        <dbReference type="Proteomes" id="UP000008070"/>
    </source>
</evidence>
<gene>
    <name evidence="2" type="ORF">METD_I1243</name>
</gene>
<feature type="compositionally biased region" description="Basic and acidic residues" evidence="1">
    <location>
        <begin position="1"/>
        <end position="14"/>
    </location>
</feature>
<evidence type="ECO:0000313" key="2">
    <source>
        <dbReference type="EMBL" id="CAX22855.1"/>
    </source>
</evidence>
<dbReference type="Proteomes" id="UP000008070">
    <property type="component" value="Chromosome"/>
</dbReference>
<dbReference type="AlphaFoldDB" id="C7CEW3"/>
<organism evidence="2 3">
    <name type="scientific">Methylorubrum extorquens (strain DSM 6343 / CIP 106787 / DM4)</name>
    <name type="common">Methylobacterium extorquens</name>
    <dbReference type="NCBI Taxonomy" id="661410"/>
    <lineage>
        <taxon>Bacteria</taxon>
        <taxon>Pseudomonadati</taxon>
        <taxon>Pseudomonadota</taxon>
        <taxon>Alphaproteobacteria</taxon>
        <taxon>Hyphomicrobiales</taxon>
        <taxon>Methylobacteriaceae</taxon>
        <taxon>Methylorubrum</taxon>
    </lineage>
</organism>
<protein>
    <submittedName>
        <fullName evidence="2">Uncharacterized protein</fullName>
    </submittedName>
</protein>
<sequence length="32" mass="3756">MREFKCVEGSEVQRHVPHPYPDSRSVTRSNRA</sequence>
<feature type="region of interest" description="Disordered" evidence="1">
    <location>
        <begin position="1"/>
        <end position="32"/>
    </location>
</feature>
<proteinExistence type="predicted"/>
<dbReference type="HOGENOM" id="CLU_3390232_0_0_5"/>
<evidence type="ECO:0000256" key="1">
    <source>
        <dbReference type="SAM" id="MobiDB-lite"/>
    </source>
</evidence>
<reference evidence="3" key="1">
    <citation type="journal article" date="2009" name="PLoS ONE">
        <title>Methylobacterium genome sequences: a reference blueprint to investigate microbial metabolism of C1 compounds from natural and industrial sources.</title>
        <authorList>
            <person name="Vuilleumier S."/>
            <person name="Chistoserdova L."/>
            <person name="Lee M.-C."/>
            <person name="Bringel F."/>
            <person name="Lajus A."/>
            <person name="Zhou Y."/>
            <person name="Gourion B."/>
            <person name="Barbe V."/>
            <person name="Chang J."/>
            <person name="Cruveiller S."/>
            <person name="Dossat C."/>
            <person name="Gillett W."/>
            <person name="Gruffaz C."/>
            <person name="Haugen E."/>
            <person name="Hourcade E."/>
            <person name="Levy R."/>
            <person name="Mangenot S."/>
            <person name="Muller E."/>
            <person name="Nadalig T."/>
            <person name="Pagni M."/>
            <person name="Penny C."/>
            <person name="Peyraud R."/>
            <person name="Robinson D.G."/>
            <person name="Roche D."/>
            <person name="Rouy Z."/>
            <person name="Saenampechek C."/>
            <person name="Salvignol G."/>
            <person name="Vallenet D."/>
            <person name="Wu Z."/>
            <person name="Marx C.J."/>
            <person name="Vorholt J.A."/>
            <person name="Olson M.V."/>
            <person name="Kaul R."/>
            <person name="Weissenbach J."/>
            <person name="Medigue C."/>
            <person name="Lidstrom M.E."/>
        </authorList>
    </citation>
    <scope>NUCLEOTIDE SEQUENCE [LARGE SCALE GENOMIC DNA]</scope>
    <source>
        <strain evidence="3">DSM 6343 / CIP 106787 / DM4</strain>
    </source>
</reference>
<dbReference type="KEGG" id="mdi:METDI1243"/>
<name>C7CEW3_METED</name>
<accession>C7CEW3</accession>